<evidence type="ECO:0000313" key="3">
    <source>
        <dbReference type="Proteomes" id="UP001567731"/>
    </source>
</evidence>
<dbReference type="EMBL" id="JAUEHC010000013">
    <property type="protein sequence ID" value="MEZ4051431.1"/>
    <property type="molecule type" value="Genomic_DNA"/>
</dbReference>
<accession>A0ABV4JD00</accession>
<gene>
    <name evidence="2" type="ORF">QVM81_07570</name>
</gene>
<reference evidence="2 3" key="1">
    <citation type="submission" date="2023-06" db="EMBL/GenBank/DDBJ databases">
        <title>Genome characterization of Enterobacterales and Pseudomonas spp isolates with different phenotypes to cefepime-taniborbactam.</title>
        <authorList>
            <person name="Hernandez-Garcia M."/>
            <person name="Garcia-Castillo M."/>
            <person name="Ruiz-Garbajosa P."/>
            <person name="Canton R."/>
        </authorList>
    </citation>
    <scope>NUCLEOTIDE SEQUENCE [LARGE SCALE GENOMIC DNA]</scope>
    <source>
        <strain evidence="2 3">A003</strain>
    </source>
</reference>
<proteinExistence type="predicted"/>
<name>A0ABV4JD00_9ENTR</name>
<sequence>MRIRLSFWIKSKNAKLEVNDTSFYFRDGTPSKMENSYAALINSFERSERTSKSFAAKFENQGKGLYLFAGIKTKQTKNYVLFINEDSSNAVIQVRTKNGIERFNINLSVGGSADNKVLHGIIFTDEAEPVEIELEAVAPVVSTLKERDQDILALMNKLAEAKALIEQQSKQIDELLIVNESLKKDNKRLRKEKSDRISIAETFGEERAESVEKIENELDLMVGITEEDKLAKTEQEIKTRVSINTETVEKEIPKIARSKLTELYINNTDKHNAAWELIDAGKLEINDEE</sequence>
<evidence type="ECO:0000313" key="2">
    <source>
        <dbReference type="EMBL" id="MEZ4051431.1"/>
    </source>
</evidence>
<feature type="coiled-coil region" evidence="1">
    <location>
        <begin position="151"/>
        <end position="192"/>
    </location>
</feature>
<comment type="caution">
    <text evidence="2">The sequence shown here is derived from an EMBL/GenBank/DDBJ whole genome shotgun (WGS) entry which is preliminary data.</text>
</comment>
<keyword evidence="3" id="KW-1185">Reference proteome</keyword>
<evidence type="ECO:0008006" key="4">
    <source>
        <dbReference type="Google" id="ProtNLM"/>
    </source>
</evidence>
<protein>
    <recommendedName>
        <fullName evidence="4">Phage protein</fullName>
    </recommendedName>
</protein>
<dbReference type="Proteomes" id="UP001567731">
    <property type="component" value="Unassembled WGS sequence"/>
</dbReference>
<evidence type="ECO:0000256" key="1">
    <source>
        <dbReference type="SAM" id="Coils"/>
    </source>
</evidence>
<organism evidence="2 3">
    <name type="scientific">Enterobacter rongchengensis</name>
    <dbReference type="NCBI Taxonomy" id="3030999"/>
    <lineage>
        <taxon>Bacteria</taxon>
        <taxon>Pseudomonadati</taxon>
        <taxon>Pseudomonadota</taxon>
        <taxon>Gammaproteobacteria</taxon>
        <taxon>Enterobacterales</taxon>
        <taxon>Enterobacteriaceae</taxon>
        <taxon>Enterobacter</taxon>
    </lineage>
</organism>
<keyword evidence="1" id="KW-0175">Coiled coil</keyword>
<dbReference type="RefSeq" id="WP_371196664.1">
    <property type="nucleotide sequence ID" value="NZ_JAUEHC010000013.1"/>
</dbReference>